<dbReference type="Pfam" id="PF17820">
    <property type="entry name" value="PDZ_6"/>
    <property type="match status" value="1"/>
</dbReference>
<proteinExistence type="inferred from homology"/>
<dbReference type="PANTHER" id="PTHR42837">
    <property type="entry name" value="REGULATOR OF SIGMA-E PROTEASE RSEP"/>
    <property type="match status" value="1"/>
</dbReference>
<comment type="similarity">
    <text evidence="3">Belongs to the peptidase M50A family.</text>
</comment>
<keyword evidence="5 12" id="KW-0812">Transmembrane</keyword>
<dbReference type="GO" id="GO:0006508">
    <property type="term" value="P:proteolysis"/>
    <property type="evidence" value="ECO:0007669"/>
    <property type="project" value="UniProtKB-KW"/>
</dbReference>
<evidence type="ECO:0000256" key="3">
    <source>
        <dbReference type="ARBA" id="ARBA00009989"/>
    </source>
</evidence>
<feature type="domain" description="PDZ" evidence="13">
    <location>
        <begin position="287"/>
        <end position="339"/>
    </location>
</feature>
<feature type="region of interest" description="Disordered" evidence="11">
    <location>
        <begin position="187"/>
        <end position="261"/>
    </location>
</feature>
<keyword evidence="8 12" id="KW-1133">Transmembrane helix</keyword>
<feature type="transmembrane region" description="Helical" evidence="12">
    <location>
        <begin position="456"/>
        <end position="476"/>
    </location>
</feature>
<dbReference type="InterPro" id="IPR004387">
    <property type="entry name" value="Pept_M50_Zn"/>
</dbReference>
<feature type="transmembrane region" description="Helical" evidence="12">
    <location>
        <begin position="330"/>
        <end position="353"/>
    </location>
</feature>
<dbReference type="InterPro" id="IPR001478">
    <property type="entry name" value="PDZ"/>
</dbReference>
<keyword evidence="7" id="KW-0862">Zinc</keyword>
<gene>
    <name evidence="14" type="ORF">BU14_0159s0040</name>
</gene>
<reference evidence="14 15" key="1">
    <citation type="submission" date="2017-03" db="EMBL/GenBank/DDBJ databases">
        <title>WGS assembly of Porphyra umbilicalis.</title>
        <authorList>
            <person name="Brawley S.H."/>
            <person name="Blouin N.A."/>
            <person name="Ficko-Blean E."/>
            <person name="Wheeler G.L."/>
            <person name="Lohr M."/>
            <person name="Goodson H.V."/>
            <person name="Jenkins J.W."/>
            <person name="Blaby-Haas C.E."/>
            <person name="Helliwell K.E."/>
            <person name="Chan C."/>
            <person name="Marriage T."/>
            <person name="Bhattacharya D."/>
            <person name="Klein A.S."/>
            <person name="Badis Y."/>
            <person name="Brodie J."/>
            <person name="Cao Y."/>
            <person name="Collen J."/>
            <person name="Dittami S.M."/>
            <person name="Gachon C.M."/>
            <person name="Green B.R."/>
            <person name="Karpowicz S."/>
            <person name="Kim J.W."/>
            <person name="Kudahl U."/>
            <person name="Lin S."/>
            <person name="Michel G."/>
            <person name="Mittag M."/>
            <person name="Olson B.J."/>
            <person name="Pangilinan J."/>
            <person name="Peng Y."/>
            <person name="Qiu H."/>
            <person name="Shu S."/>
            <person name="Singer J.T."/>
            <person name="Smith A.G."/>
            <person name="Sprecher B.N."/>
            <person name="Wagner V."/>
            <person name="Wang W."/>
            <person name="Wang Z.-Y."/>
            <person name="Yan J."/>
            <person name="Yarish C."/>
            <person name="Zoeuner-Riek S."/>
            <person name="Zhuang Y."/>
            <person name="Zou Y."/>
            <person name="Lindquist E.A."/>
            <person name="Grimwood J."/>
            <person name="Barry K."/>
            <person name="Rokhsar D.S."/>
            <person name="Schmutz J."/>
            <person name="Stiller J.W."/>
            <person name="Grossman A.R."/>
            <person name="Prochnik S.E."/>
        </authorList>
    </citation>
    <scope>NUCLEOTIDE SEQUENCE [LARGE SCALE GENOMIC DNA]</scope>
    <source>
        <strain evidence="14">4086291</strain>
    </source>
</reference>
<evidence type="ECO:0000256" key="2">
    <source>
        <dbReference type="ARBA" id="ARBA00004141"/>
    </source>
</evidence>
<comment type="subcellular location">
    <subcellularLocation>
        <location evidence="2">Membrane</location>
        <topology evidence="2">Multi-pass membrane protein</topology>
    </subcellularLocation>
</comment>
<dbReference type="PANTHER" id="PTHR42837:SF2">
    <property type="entry name" value="MEMBRANE METALLOPROTEASE ARASP2, CHLOROPLASTIC-RELATED"/>
    <property type="match status" value="1"/>
</dbReference>
<sequence>MTRPTAGAGPPAPGGGRPPRRCAAACALFAPPPSLPTRGARRPDRRSARGRAAAPPRRGAAARRWGGGSPLRSPPPPPRWSPPPSQPPPAAAASALVAALPALVGAAASAVAAAATAAASTLTGVALLGVVIVVHEGGHYLAARAQGIRVAAFSVGFGPKLASWTPRGGGRSLPSARCPSAAMWRFPTLGGGGGGGRGAARRRCTRPGGRRRGRGGHGRVGGGGGGGGRRRRRGWGRGRGPPAARTPPPPPQPPIAADDPDLLQNRPVAHRALVLSAGVVANVVLAYGAVVASVLGAGVPVTHPLPGVVVSALVDDRCAGAAAGVRPGDVIVAVDGVGVAAGLDSAAVLAAAIRGGRGAPLTLDLLRRAPPPAASAARAASGQAALGVRLSPNAVVRRVRPPGGRAGIGAAHAEFRRLAAQTAGGLIPRRRSWSPAAYAGPVALVSMGADLARTDAAALLAFGAVISLHLAMLNALPLPALDGGQLAFLAIEAVRGRPVDRRVQEGVNRTALLLLLLLSTVVLVGDVAKLRPAAALRRLVR</sequence>
<feature type="compositionally biased region" description="Pro residues" evidence="11">
    <location>
        <begin position="72"/>
        <end position="90"/>
    </location>
</feature>
<evidence type="ECO:0000256" key="7">
    <source>
        <dbReference type="ARBA" id="ARBA00022833"/>
    </source>
</evidence>
<evidence type="ECO:0000256" key="6">
    <source>
        <dbReference type="ARBA" id="ARBA00022801"/>
    </source>
</evidence>
<feature type="region of interest" description="Disordered" evidence="11">
    <location>
        <begin position="1"/>
        <end position="90"/>
    </location>
</feature>
<feature type="compositionally biased region" description="Low complexity" evidence="11">
    <location>
        <begin position="50"/>
        <end position="64"/>
    </location>
</feature>
<feature type="transmembrane region" description="Helical" evidence="12">
    <location>
        <begin position="272"/>
        <end position="295"/>
    </location>
</feature>
<feature type="compositionally biased region" description="Pro residues" evidence="11">
    <location>
        <begin position="244"/>
        <end position="254"/>
    </location>
</feature>
<feature type="compositionally biased region" description="Basic residues" evidence="11">
    <location>
        <begin position="199"/>
        <end position="217"/>
    </location>
</feature>
<evidence type="ECO:0000256" key="9">
    <source>
        <dbReference type="ARBA" id="ARBA00023049"/>
    </source>
</evidence>
<feature type="transmembrane region" description="Helical" evidence="12">
    <location>
        <begin position="510"/>
        <end position="528"/>
    </location>
</feature>
<dbReference type="InterPro" id="IPR041489">
    <property type="entry name" value="PDZ_6"/>
</dbReference>
<dbReference type="SUPFAM" id="SSF50156">
    <property type="entry name" value="PDZ domain-like"/>
    <property type="match status" value="1"/>
</dbReference>
<dbReference type="Gene3D" id="2.30.42.10">
    <property type="match status" value="1"/>
</dbReference>
<evidence type="ECO:0000256" key="12">
    <source>
        <dbReference type="SAM" id="Phobius"/>
    </source>
</evidence>
<dbReference type="AlphaFoldDB" id="A0A1X6P8Y2"/>
<keyword evidence="15" id="KW-1185">Reference proteome</keyword>
<keyword evidence="6" id="KW-0378">Hydrolase</keyword>
<evidence type="ECO:0000313" key="15">
    <source>
        <dbReference type="Proteomes" id="UP000218209"/>
    </source>
</evidence>
<dbReference type="PROSITE" id="PS50106">
    <property type="entry name" value="PDZ"/>
    <property type="match status" value="1"/>
</dbReference>
<evidence type="ECO:0000256" key="8">
    <source>
        <dbReference type="ARBA" id="ARBA00022989"/>
    </source>
</evidence>
<dbReference type="Proteomes" id="UP000218209">
    <property type="component" value="Unassembled WGS sequence"/>
</dbReference>
<feature type="transmembrane region" description="Helical" evidence="12">
    <location>
        <begin position="114"/>
        <end position="134"/>
    </location>
</feature>
<dbReference type="OrthoDB" id="445896at2759"/>
<dbReference type="SMART" id="SM00228">
    <property type="entry name" value="PDZ"/>
    <property type="match status" value="1"/>
</dbReference>
<dbReference type="GO" id="GO:0004222">
    <property type="term" value="F:metalloendopeptidase activity"/>
    <property type="evidence" value="ECO:0007669"/>
    <property type="project" value="InterPro"/>
</dbReference>
<dbReference type="Pfam" id="PF02163">
    <property type="entry name" value="Peptidase_M50"/>
    <property type="match status" value="1"/>
</dbReference>
<accession>A0A1X6P8Y2</accession>
<dbReference type="GO" id="GO:0016020">
    <property type="term" value="C:membrane"/>
    <property type="evidence" value="ECO:0007669"/>
    <property type="project" value="UniProtKB-SubCell"/>
</dbReference>
<keyword evidence="4" id="KW-0645">Protease</keyword>
<evidence type="ECO:0000256" key="5">
    <source>
        <dbReference type="ARBA" id="ARBA00022692"/>
    </source>
</evidence>
<dbReference type="EMBL" id="KV918845">
    <property type="protein sequence ID" value="OSX77185.1"/>
    <property type="molecule type" value="Genomic_DNA"/>
</dbReference>
<keyword evidence="9" id="KW-0482">Metalloprotease</keyword>
<keyword evidence="10 12" id="KW-0472">Membrane</keyword>
<name>A0A1X6P8Y2_PORUM</name>
<feature type="compositionally biased region" description="Gly residues" evidence="11">
    <location>
        <begin position="189"/>
        <end position="198"/>
    </location>
</feature>
<dbReference type="InterPro" id="IPR036034">
    <property type="entry name" value="PDZ_sf"/>
</dbReference>
<dbReference type="InterPro" id="IPR008915">
    <property type="entry name" value="Peptidase_M50"/>
</dbReference>
<evidence type="ECO:0000259" key="13">
    <source>
        <dbReference type="PROSITE" id="PS50106"/>
    </source>
</evidence>
<evidence type="ECO:0000256" key="4">
    <source>
        <dbReference type="ARBA" id="ARBA00022670"/>
    </source>
</evidence>
<organism evidence="14 15">
    <name type="scientific">Porphyra umbilicalis</name>
    <name type="common">Purple laver</name>
    <name type="synonym">Red alga</name>
    <dbReference type="NCBI Taxonomy" id="2786"/>
    <lineage>
        <taxon>Eukaryota</taxon>
        <taxon>Rhodophyta</taxon>
        <taxon>Bangiophyceae</taxon>
        <taxon>Bangiales</taxon>
        <taxon>Bangiaceae</taxon>
        <taxon>Porphyra</taxon>
    </lineage>
</organism>
<evidence type="ECO:0000256" key="11">
    <source>
        <dbReference type="SAM" id="MobiDB-lite"/>
    </source>
</evidence>
<evidence type="ECO:0000256" key="1">
    <source>
        <dbReference type="ARBA" id="ARBA00001947"/>
    </source>
</evidence>
<evidence type="ECO:0000256" key="10">
    <source>
        <dbReference type="ARBA" id="ARBA00023136"/>
    </source>
</evidence>
<feature type="compositionally biased region" description="Gly residues" evidence="11">
    <location>
        <begin position="218"/>
        <end position="227"/>
    </location>
</feature>
<protein>
    <recommendedName>
        <fullName evidence="13">PDZ domain-containing protein</fullName>
    </recommendedName>
</protein>
<comment type="cofactor">
    <cofactor evidence="1">
        <name>Zn(2+)</name>
        <dbReference type="ChEBI" id="CHEBI:29105"/>
    </cofactor>
</comment>
<evidence type="ECO:0000313" key="14">
    <source>
        <dbReference type="EMBL" id="OSX77185.1"/>
    </source>
</evidence>